<evidence type="ECO:0000256" key="8">
    <source>
        <dbReference type="ARBA" id="ARBA00022898"/>
    </source>
</evidence>
<evidence type="ECO:0000256" key="4">
    <source>
        <dbReference type="ARBA" id="ARBA00008357"/>
    </source>
</evidence>
<dbReference type="Gene3D" id="3.20.20.10">
    <property type="entry name" value="Alanine racemase"/>
    <property type="match status" value="1"/>
</dbReference>
<reference evidence="16 17" key="1">
    <citation type="journal article" date="2017" name="Nat. Commun.">
        <title>Genome assembly with in vitro proximity ligation data and whole-genome triplication in lettuce.</title>
        <authorList>
            <person name="Reyes-Chin-Wo S."/>
            <person name="Wang Z."/>
            <person name="Yang X."/>
            <person name="Kozik A."/>
            <person name="Arikit S."/>
            <person name="Song C."/>
            <person name="Xia L."/>
            <person name="Froenicke L."/>
            <person name="Lavelle D.O."/>
            <person name="Truco M.J."/>
            <person name="Xia R."/>
            <person name="Zhu S."/>
            <person name="Xu C."/>
            <person name="Xu H."/>
            <person name="Xu X."/>
            <person name="Cox K."/>
            <person name="Korf I."/>
            <person name="Meyers B.C."/>
            <person name="Michelmore R.W."/>
        </authorList>
    </citation>
    <scope>NUCLEOTIDE SEQUENCE [LARGE SCALE GENOMIC DNA]</scope>
    <source>
        <strain evidence="17">cv. Salinas</strain>
        <tissue evidence="16">Seedlings</tissue>
    </source>
</reference>
<dbReference type="SUPFAM" id="SSF50621">
    <property type="entry name" value="Alanine racemase C-terminal domain-like"/>
    <property type="match status" value="1"/>
</dbReference>
<evidence type="ECO:0000313" key="16">
    <source>
        <dbReference type="EMBL" id="KAJ0218200.1"/>
    </source>
</evidence>
<dbReference type="PROSITE" id="PS00879">
    <property type="entry name" value="ODR_DC_2_2"/>
    <property type="match status" value="1"/>
</dbReference>
<dbReference type="GO" id="GO:0008792">
    <property type="term" value="F:arginine decarboxylase activity"/>
    <property type="evidence" value="ECO:0000318"/>
    <property type="project" value="GO_Central"/>
</dbReference>
<comment type="similarity">
    <text evidence="4 14">Belongs to the Orn/Lys/Arg decarboxylase class-II family. SpeA subfamily.</text>
</comment>
<comment type="caution">
    <text evidence="16">The sequence shown here is derived from an EMBL/GenBank/DDBJ whole genome shotgun (WGS) entry which is preliminary data.</text>
</comment>
<feature type="domain" description="Orn/DAP/Arg decarboxylase 2 N-terminal" evidence="15">
    <location>
        <begin position="153"/>
        <end position="406"/>
    </location>
</feature>
<name>A0A9R1XKJ1_LACSA</name>
<keyword evidence="10 14" id="KW-0456">Lyase</keyword>
<dbReference type="Proteomes" id="UP000235145">
    <property type="component" value="Unassembled WGS sequence"/>
</dbReference>
<evidence type="ECO:0000256" key="1">
    <source>
        <dbReference type="ARBA" id="ARBA00001933"/>
    </source>
</evidence>
<comment type="cofactor">
    <cofactor evidence="2 14">
        <name>Mg(2+)</name>
        <dbReference type="ChEBI" id="CHEBI:18420"/>
    </cofactor>
</comment>
<dbReference type="GO" id="GO:0009409">
    <property type="term" value="P:response to cold"/>
    <property type="evidence" value="ECO:0007669"/>
    <property type="project" value="UniProtKB-ARBA"/>
</dbReference>
<proteinExistence type="inferred from homology"/>
<dbReference type="EMBL" id="NBSK02000003">
    <property type="protein sequence ID" value="KAJ0218200.1"/>
    <property type="molecule type" value="Genomic_DNA"/>
</dbReference>
<dbReference type="PANTHER" id="PTHR43295:SF1">
    <property type="entry name" value="ARGININE DECARBOXYLASE 1, CHLOROPLASTIC-RELATED"/>
    <property type="match status" value="1"/>
</dbReference>
<feature type="modified residue" description="N6-(pyridoxal phosphate)lysine" evidence="12">
    <location>
        <position position="161"/>
    </location>
</feature>
<dbReference type="PIRSF" id="PIRSF001336">
    <property type="entry name" value="Arg_decrbxlase"/>
    <property type="match status" value="1"/>
</dbReference>
<dbReference type="InterPro" id="IPR022657">
    <property type="entry name" value="De-COase2_CS"/>
</dbReference>
<dbReference type="Gene3D" id="2.40.37.10">
    <property type="entry name" value="Lyase, Ornithine Decarboxylase, Chain A, domain 1"/>
    <property type="match status" value="1"/>
</dbReference>
<dbReference type="InterPro" id="IPR022644">
    <property type="entry name" value="De-COase2_N"/>
</dbReference>
<dbReference type="InterPro" id="IPR022653">
    <property type="entry name" value="De-COase2_pyr-phos_BS"/>
</dbReference>
<evidence type="ECO:0000313" key="17">
    <source>
        <dbReference type="Proteomes" id="UP000235145"/>
    </source>
</evidence>
<organism evidence="16 17">
    <name type="scientific">Lactuca sativa</name>
    <name type="common">Garden lettuce</name>
    <dbReference type="NCBI Taxonomy" id="4236"/>
    <lineage>
        <taxon>Eukaryota</taxon>
        <taxon>Viridiplantae</taxon>
        <taxon>Streptophyta</taxon>
        <taxon>Embryophyta</taxon>
        <taxon>Tracheophyta</taxon>
        <taxon>Spermatophyta</taxon>
        <taxon>Magnoliopsida</taxon>
        <taxon>eudicotyledons</taxon>
        <taxon>Gunneridae</taxon>
        <taxon>Pentapetalae</taxon>
        <taxon>asterids</taxon>
        <taxon>campanulids</taxon>
        <taxon>Asterales</taxon>
        <taxon>Asteraceae</taxon>
        <taxon>Cichorioideae</taxon>
        <taxon>Cichorieae</taxon>
        <taxon>Lactucinae</taxon>
        <taxon>Lactuca</taxon>
    </lineage>
</organism>
<evidence type="ECO:0000256" key="2">
    <source>
        <dbReference type="ARBA" id="ARBA00001946"/>
    </source>
</evidence>
<keyword evidence="6 14" id="KW-0210">Decarboxylase</keyword>
<evidence type="ECO:0000256" key="13">
    <source>
        <dbReference type="PIRSR" id="PIRSR600183-50"/>
    </source>
</evidence>
<dbReference type="PANTHER" id="PTHR43295">
    <property type="entry name" value="ARGININE DECARBOXYLASE"/>
    <property type="match status" value="1"/>
</dbReference>
<keyword evidence="8 12" id="KW-0663">Pyridoxal phosphate</keyword>
<protein>
    <recommendedName>
        <fullName evidence="5 14">Arginine decarboxylase</fullName>
        <ecNumber evidence="5 14">4.1.1.19</ecNumber>
    </recommendedName>
</protein>
<dbReference type="EC" id="4.1.1.19" evidence="5 14"/>
<evidence type="ECO:0000256" key="11">
    <source>
        <dbReference type="ARBA" id="ARBA00049309"/>
    </source>
</evidence>
<dbReference type="PRINTS" id="PR01180">
    <property type="entry name" value="ARGDCRBXLASE"/>
</dbReference>
<sequence length="731" mass="79252">MPALAFCVDAAMAALSPPSGYTAWDSSLPAPEPFSGVPPSTNTVLDDVSVSSLTPWTSSHSNALYKIDAWGAPYFSVNTSGNVTVRPHGSRTMDHQEIDLLKVVKKASDSKSIGGLDLPLPLIIRFPDVLKDRLECLQSAFNYAVKSQGYSSHYQGVYPVKCNQDRFVVEDIVKFGSSFRFGLEAGSKPELLMAMSCLCKGSSESLLICNGFKDAEYISLALIARKLSLNTVIVLEQEEELDSVIDISIKLGVRPVVGVRAKLRTKHSGHFGSTSGEKGKFGLTTTQILRVVKKLEQCGMLDCFQLLHFHIGSQIPSTSLLADGVGEAAQIYSELVRLGASMKVIDIGGGLGIDYDGSKSTNSDVSVAYTLEEYAMAVVQAVKFVCDRNSVKHPVICSESGRAIVSHHSILIFEAVSSSNYTVPTMSSHDVQHFIEQLPGDAHSDYNNLSQSAVRGEYDACLAYSDQLKQTCVEKFKDGLMDIEQLAAIDGFCDLVAKAIGVSNPVSTYHVNLSVFTSIPDFWGIGQLFPILPIHRLTDCPSKKGILSDLTCDSDGKIDKFIGGESSLPLHELEGENGMKYYLGMFLGGAYQEAMGGVHNLFGGPSVIRVSQSDGPFGFAVTRAVPGTSCSDVLRSMHHEPEMMFETLKHRIEEYVHEEGDMIAGGIAQSFHNMPYLSVGSSCCLTAASGNKGYYYCSDEDFTAGGEVVSGEDDDQWSYNHIRTHGQAFYV</sequence>
<evidence type="ECO:0000256" key="12">
    <source>
        <dbReference type="PIRSR" id="PIRSR001336-50"/>
    </source>
</evidence>
<evidence type="ECO:0000256" key="14">
    <source>
        <dbReference type="RuleBase" id="RU003740"/>
    </source>
</evidence>
<dbReference type="GO" id="GO:0009446">
    <property type="term" value="P:putrescine biosynthetic process"/>
    <property type="evidence" value="ECO:0000318"/>
    <property type="project" value="GO_Central"/>
</dbReference>
<dbReference type="NCBIfam" id="NF003763">
    <property type="entry name" value="PRK05354.1"/>
    <property type="match status" value="1"/>
</dbReference>
<dbReference type="InterPro" id="IPR000183">
    <property type="entry name" value="Orn/DAP/Arg_de-COase"/>
</dbReference>
<dbReference type="InterPro" id="IPR002985">
    <property type="entry name" value="Arg_decrbxlase"/>
</dbReference>
<dbReference type="PRINTS" id="PR01179">
    <property type="entry name" value="ODADCRBXLASE"/>
</dbReference>
<keyword evidence="17" id="KW-1185">Reference proteome</keyword>
<evidence type="ECO:0000256" key="6">
    <source>
        <dbReference type="ARBA" id="ARBA00022793"/>
    </source>
</evidence>
<feature type="active site" description="Proton donor" evidence="13">
    <location>
        <position position="552"/>
    </location>
</feature>
<keyword evidence="7 14" id="KW-0460">Magnesium</keyword>
<gene>
    <name evidence="16" type="ORF">LSAT_V11C300119310</name>
</gene>
<evidence type="ECO:0000256" key="10">
    <source>
        <dbReference type="ARBA" id="ARBA00023239"/>
    </source>
</evidence>
<dbReference type="InterPro" id="IPR009006">
    <property type="entry name" value="Ala_racemase/Decarboxylase_C"/>
</dbReference>
<evidence type="ECO:0000256" key="5">
    <source>
        <dbReference type="ARBA" id="ARBA00012426"/>
    </source>
</evidence>
<dbReference type="PROSITE" id="PS00878">
    <property type="entry name" value="ODR_DC_2_1"/>
    <property type="match status" value="1"/>
</dbReference>
<dbReference type="AlphaFoldDB" id="A0A9R1XKJ1"/>
<dbReference type="Pfam" id="PF02784">
    <property type="entry name" value="Orn_Arg_deC_N"/>
    <property type="match status" value="1"/>
</dbReference>
<dbReference type="GO" id="GO:0008295">
    <property type="term" value="P:spermidine biosynthetic process"/>
    <property type="evidence" value="ECO:0007669"/>
    <property type="project" value="UniProtKB-KW"/>
</dbReference>
<comment type="catalytic activity">
    <reaction evidence="11 14">
        <text>L-arginine + H(+) = agmatine + CO2</text>
        <dbReference type="Rhea" id="RHEA:17641"/>
        <dbReference type="ChEBI" id="CHEBI:15378"/>
        <dbReference type="ChEBI" id="CHEBI:16526"/>
        <dbReference type="ChEBI" id="CHEBI:32682"/>
        <dbReference type="ChEBI" id="CHEBI:58145"/>
        <dbReference type="EC" id="4.1.1.19"/>
    </reaction>
</comment>
<dbReference type="NCBIfam" id="TIGR01273">
    <property type="entry name" value="speA"/>
    <property type="match status" value="1"/>
</dbReference>
<dbReference type="GO" id="GO:0006527">
    <property type="term" value="P:L-arginine catabolic process"/>
    <property type="evidence" value="ECO:0007669"/>
    <property type="project" value="InterPro"/>
</dbReference>
<evidence type="ECO:0000256" key="3">
    <source>
        <dbReference type="ARBA" id="ARBA00004773"/>
    </source>
</evidence>
<comment type="pathway">
    <text evidence="3 14">Amine and polyamine biosynthesis; agmatine biosynthesis; agmatine from L-arginine: step 1/1.</text>
</comment>
<dbReference type="InterPro" id="IPR029066">
    <property type="entry name" value="PLP-binding_barrel"/>
</dbReference>
<dbReference type="SUPFAM" id="SSF51419">
    <property type="entry name" value="PLP-binding barrel"/>
    <property type="match status" value="1"/>
</dbReference>
<accession>A0A9R1XKJ1</accession>
<evidence type="ECO:0000256" key="7">
    <source>
        <dbReference type="ARBA" id="ARBA00022842"/>
    </source>
</evidence>
<comment type="cofactor">
    <cofactor evidence="1 12 14">
        <name>pyridoxal 5'-phosphate</name>
        <dbReference type="ChEBI" id="CHEBI:597326"/>
    </cofactor>
</comment>
<keyword evidence="9 14" id="KW-0745">Spermidine biosynthesis</keyword>
<dbReference type="FunFam" id="3.20.20.10:FF:000001">
    <property type="entry name" value="Biosynthetic arginine decarboxylase"/>
    <property type="match status" value="1"/>
</dbReference>
<evidence type="ECO:0000259" key="15">
    <source>
        <dbReference type="Pfam" id="PF02784"/>
    </source>
</evidence>
<dbReference type="CDD" id="cd06830">
    <property type="entry name" value="PLPDE_III_ADC"/>
    <property type="match status" value="1"/>
</dbReference>
<evidence type="ECO:0000256" key="9">
    <source>
        <dbReference type="ARBA" id="ARBA00023066"/>
    </source>
</evidence>
<dbReference type="Gene3D" id="1.20.58.930">
    <property type="match status" value="1"/>
</dbReference>